<feature type="transmembrane region" description="Helical" evidence="1">
    <location>
        <begin position="207"/>
        <end position="239"/>
    </location>
</feature>
<feature type="transmembrane region" description="Helical" evidence="1">
    <location>
        <begin position="403"/>
        <end position="420"/>
    </location>
</feature>
<feature type="transmembrane region" description="Helical" evidence="1">
    <location>
        <begin position="259"/>
        <end position="275"/>
    </location>
</feature>
<evidence type="ECO:0000313" key="3">
    <source>
        <dbReference type="Proteomes" id="UP000199370"/>
    </source>
</evidence>
<feature type="transmembrane region" description="Helical" evidence="1">
    <location>
        <begin position="282"/>
        <end position="302"/>
    </location>
</feature>
<keyword evidence="1" id="KW-0812">Transmembrane</keyword>
<evidence type="ECO:0000256" key="1">
    <source>
        <dbReference type="SAM" id="Phobius"/>
    </source>
</evidence>
<gene>
    <name evidence="2" type="ORF">SAMN05192554_1492</name>
</gene>
<dbReference type="AlphaFoldDB" id="A0A1H0BVU2"/>
<evidence type="ECO:0008006" key="4">
    <source>
        <dbReference type="Google" id="ProtNLM"/>
    </source>
</evidence>
<keyword evidence="1" id="KW-0472">Membrane</keyword>
<accession>A0A1H0BVU2</accession>
<protein>
    <recommendedName>
        <fullName evidence="4">Dolichyl-phosphate-mannose-protein mannosyltransferase</fullName>
    </recommendedName>
</protein>
<feature type="transmembrane region" description="Helical" evidence="1">
    <location>
        <begin position="130"/>
        <end position="151"/>
    </location>
</feature>
<organism evidence="2 3">
    <name type="scientific">Haloarchaeobius iranensis</name>
    <dbReference type="NCBI Taxonomy" id="996166"/>
    <lineage>
        <taxon>Archaea</taxon>
        <taxon>Methanobacteriati</taxon>
        <taxon>Methanobacteriota</taxon>
        <taxon>Stenosarchaea group</taxon>
        <taxon>Halobacteria</taxon>
        <taxon>Halobacteriales</taxon>
        <taxon>Halorubellaceae</taxon>
        <taxon>Haloarchaeobius</taxon>
    </lineage>
</organism>
<evidence type="ECO:0000313" key="2">
    <source>
        <dbReference type="EMBL" id="SDN49590.1"/>
    </source>
</evidence>
<dbReference type="Proteomes" id="UP000199370">
    <property type="component" value="Unassembled WGS sequence"/>
</dbReference>
<name>A0A1H0BVU2_9EURY</name>
<feature type="transmembrane region" description="Helical" evidence="1">
    <location>
        <begin position="308"/>
        <end position="333"/>
    </location>
</feature>
<feature type="transmembrane region" description="Helical" evidence="1">
    <location>
        <begin position="160"/>
        <end position="177"/>
    </location>
</feature>
<feature type="transmembrane region" description="Helical" evidence="1">
    <location>
        <begin position="373"/>
        <end position="391"/>
    </location>
</feature>
<proteinExistence type="predicted"/>
<keyword evidence="1" id="KW-1133">Transmembrane helix</keyword>
<feature type="transmembrane region" description="Helical" evidence="1">
    <location>
        <begin position="183"/>
        <end position="200"/>
    </location>
</feature>
<sequence>MANGDWRLVAATALLLLAAGTAGLVEDSGIVVAVAGAALFTGVIVVRSSAWLGSIAILFVLTIYLPSRPGLYGRDSHSEALVTATVVDNGVLPESVVAAWSFLETPLLYVMGAVASRITGLDPMPPDQILISQLLPIAFVAATLTTAWAMYRQIQPERSVLMMVPLVLWMPFFIFRLGFRRGSISIVLFALGVFTLYRYQTTGNSRFALLLIAIPFPMTLAHHLTAGLYILCLGCFFLSRYLPSQQLSTDSPVMVSGRILLITGIIPLTWFVVVVGSGGEKLAGIVLSILGISAVPTPSAPYDLEPSVLGFVSDFVAVWAFVGILGILTLAGGWWQMRERGMSPWLAGLIPYGAIIAALAFASWLALPVAPSRVLTFFVVVGGGIGISYLSHNTRSKWPVQTVVLLLVVSSLFMIPYSVIPGQAPAYSHGEFGQQFDQQMYDSAEWNDQYITKEEVVGDANVREVVVPIAQLPVQTAYPQVTSAELPPERTVILREENRHLYKGPWGGGWAYTTLEHGIERYDRSSNRVYTNGNVKQWVSSLNSWDGRVQIS</sequence>
<feature type="transmembrane region" description="Helical" evidence="1">
    <location>
        <begin position="37"/>
        <end position="65"/>
    </location>
</feature>
<dbReference type="RefSeq" id="WP_139172427.1">
    <property type="nucleotide sequence ID" value="NZ_FNIA01000049.1"/>
</dbReference>
<keyword evidence="3" id="KW-1185">Reference proteome</keyword>
<dbReference type="EMBL" id="FNIA01000049">
    <property type="protein sequence ID" value="SDN49590.1"/>
    <property type="molecule type" value="Genomic_DNA"/>
</dbReference>
<reference evidence="2 3" key="1">
    <citation type="submission" date="2016-10" db="EMBL/GenBank/DDBJ databases">
        <authorList>
            <person name="de Groot N.N."/>
        </authorList>
    </citation>
    <scope>NUCLEOTIDE SEQUENCE [LARGE SCALE GENOMIC DNA]</scope>
    <source>
        <strain evidence="3">EB21,IBRC-M 10013,KCTC 4048</strain>
    </source>
</reference>
<feature type="transmembrane region" description="Helical" evidence="1">
    <location>
        <begin position="345"/>
        <end position="367"/>
    </location>
</feature>